<dbReference type="OrthoDB" id="9816043at2"/>
<evidence type="ECO:0000313" key="6">
    <source>
        <dbReference type="Proteomes" id="UP000259570"/>
    </source>
</evidence>
<dbReference type="Pfam" id="PF01555">
    <property type="entry name" value="N6_N4_Mtase"/>
    <property type="match status" value="1"/>
</dbReference>
<evidence type="ECO:0000256" key="2">
    <source>
        <dbReference type="ARBA" id="ARBA00022603"/>
    </source>
</evidence>
<gene>
    <name evidence="5" type="ORF">DZD52_20305</name>
</gene>
<sequence>MPLLNWSNRDEDLTRSALTPYRLLEPVASLSYGEVDSPNMLIEGDNLDALKALLPYYAGQVKCIFIDPPYNTKSAFGQYDDNLEHSQWLSMMYARIELLRDLLASGGSLWVSLDDNEAHYFKVMCDEIMGRRNFIADIAWKKRDGAPNDRKIGSTYDHVLVYSKSSSLGAKKTKAEESFNLMDRTEKADSQYRLYEEPFGFDERGPFRKVDSTGNAKGGRFVESLVYPVKNPFTGELVYPRKGRCWVYKREVMEQMVAERRFFWGKDGRAGTPMRKLFKTEAKTGMTAPTIWDDVGLNQHAARELEVLFGEKAVFDTPKPEGLMKRVIEIATNPGEIVMDSFLGSGTTAAVAHKMRRRWIGIEMGEQVRELCRQRLVRVVDGEQGGVSEAVAWEGGGGFRFYKLGVPVFDDEGHIREGIKFEHLAAHVWFAETGTARSTRAPKQPFLGEHHGIGYYLLFNGILGDESKTGGNVLTKRVLKGLQPFGGPKVIYGELCDLPKERLEELQITFKQTPYDIKAR</sequence>
<dbReference type="InterPro" id="IPR001091">
    <property type="entry name" value="RM_Methyltransferase"/>
</dbReference>
<dbReference type="GO" id="GO:0003677">
    <property type="term" value="F:DNA binding"/>
    <property type="evidence" value="ECO:0007669"/>
    <property type="project" value="InterPro"/>
</dbReference>
<dbReference type="InterPro" id="IPR029063">
    <property type="entry name" value="SAM-dependent_MTases_sf"/>
</dbReference>
<dbReference type="GO" id="GO:0032259">
    <property type="term" value="P:methylation"/>
    <property type="evidence" value="ECO:0007669"/>
    <property type="project" value="UniProtKB-KW"/>
</dbReference>
<dbReference type="PROSITE" id="PS00092">
    <property type="entry name" value="N6_MTASE"/>
    <property type="match status" value="1"/>
</dbReference>
<comment type="similarity">
    <text evidence="1">Belongs to the N(4)/N(6)-methyltransferase family.</text>
</comment>
<organism evidence="5 6">
    <name type="scientific">Xanthomonas nasturtii</name>
    <dbReference type="NCBI Taxonomy" id="1843581"/>
    <lineage>
        <taxon>Bacteria</taxon>
        <taxon>Pseudomonadati</taxon>
        <taxon>Pseudomonadota</taxon>
        <taxon>Gammaproteobacteria</taxon>
        <taxon>Lysobacterales</taxon>
        <taxon>Lysobacteraceae</taxon>
        <taxon>Xanthomonas</taxon>
    </lineage>
</organism>
<dbReference type="PRINTS" id="PR00508">
    <property type="entry name" value="S21N4MTFRASE"/>
</dbReference>
<dbReference type="AlphaFoldDB" id="A0A3E1KDW6"/>
<keyword evidence="2 5" id="KW-0489">Methyltransferase</keyword>
<accession>A0A3E1KDW6</accession>
<evidence type="ECO:0000313" key="5">
    <source>
        <dbReference type="EMBL" id="RFF36791.1"/>
    </source>
</evidence>
<keyword evidence="3 5" id="KW-0808">Transferase</keyword>
<dbReference type="Gene3D" id="3.40.50.150">
    <property type="entry name" value="Vaccinia Virus protein VP39"/>
    <property type="match status" value="1"/>
</dbReference>
<dbReference type="InterPro" id="IPR002052">
    <property type="entry name" value="DNA_methylase_N6_adenine_CS"/>
</dbReference>
<dbReference type="InterPro" id="IPR002941">
    <property type="entry name" value="DNA_methylase_N4/N6"/>
</dbReference>
<comment type="caution">
    <text evidence="5">The sequence shown here is derived from an EMBL/GenBank/DDBJ whole genome shotgun (WGS) entry which is preliminary data.</text>
</comment>
<dbReference type="GO" id="GO:0008170">
    <property type="term" value="F:N-methyltransferase activity"/>
    <property type="evidence" value="ECO:0007669"/>
    <property type="project" value="InterPro"/>
</dbReference>
<proteinExistence type="inferred from homology"/>
<feature type="domain" description="DNA methylase N-4/N-6" evidence="4">
    <location>
        <begin position="61"/>
        <end position="370"/>
    </location>
</feature>
<evidence type="ECO:0000256" key="1">
    <source>
        <dbReference type="ARBA" id="ARBA00006594"/>
    </source>
</evidence>
<dbReference type="RefSeq" id="WP_116906919.1">
    <property type="nucleotide sequence ID" value="NZ_CP142084.2"/>
</dbReference>
<reference evidence="5 6" key="1">
    <citation type="submission" date="2018-08" db="EMBL/GenBank/DDBJ databases">
        <title>Genome sequencing of X. nasturtii WHRI 8984.</title>
        <authorList>
            <person name="Studholme D.J."/>
            <person name="Mchugh J."/>
            <person name="Vicente J."/>
        </authorList>
    </citation>
    <scope>NUCLEOTIDE SEQUENCE [LARGE SCALE GENOMIC DNA]</scope>
    <source>
        <strain evidence="5 6">WHRI 8984</strain>
    </source>
</reference>
<protein>
    <submittedName>
        <fullName evidence="5">Site-specific DNA-methyltransferase</fullName>
    </submittedName>
</protein>
<dbReference type="GeneID" id="97212670"/>
<dbReference type="SUPFAM" id="SSF53335">
    <property type="entry name" value="S-adenosyl-L-methionine-dependent methyltransferases"/>
    <property type="match status" value="1"/>
</dbReference>
<dbReference type="Proteomes" id="UP000259570">
    <property type="component" value="Unassembled WGS sequence"/>
</dbReference>
<dbReference type="EMBL" id="QUZM01000077">
    <property type="protein sequence ID" value="RFF36791.1"/>
    <property type="molecule type" value="Genomic_DNA"/>
</dbReference>
<evidence type="ECO:0000259" key="4">
    <source>
        <dbReference type="Pfam" id="PF01555"/>
    </source>
</evidence>
<name>A0A3E1KDW6_9XANT</name>
<evidence type="ECO:0000256" key="3">
    <source>
        <dbReference type="ARBA" id="ARBA00022679"/>
    </source>
</evidence>